<evidence type="ECO:0000256" key="11">
    <source>
        <dbReference type="ARBA" id="ARBA00022932"/>
    </source>
</evidence>
<dbReference type="FunFam" id="1.10.150.20:FF:000002">
    <property type="entry name" value="DNA polymerase I"/>
    <property type="match status" value="1"/>
</dbReference>
<keyword evidence="13 16" id="KW-0234">DNA repair</keyword>
<evidence type="ECO:0000256" key="10">
    <source>
        <dbReference type="ARBA" id="ARBA00022839"/>
    </source>
</evidence>
<keyword evidence="11 16" id="KW-0239">DNA-directed DNA polymerase</keyword>
<dbReference type="RefSeq" id="WP_015956186.1">
    <property type="nucleotide sequence ID" value="NC_011729.1"/>
</dbReference>
<evidence type="ECO:0000259" key="17">
    <source>
        <dbReference type="SMART" id="SM00474"/>
    </source>
</evidence>
<feature type="domain" description="5'-3' exonuclease" evidence="18">
    <location>
        <begin position="6"/>
        <end position="278"/>
    </location>
</feature>
<dbReference type="Gene3D" id="3.40.50.1010">
    <property type="entry name" value="5'-nuclease"/>
    <property type="match status" value="1"/>
</dbReference>
<dbReference type="Gene3D" id="3.30.70.370">
    <property type="match status" value="1"/>
</dbReference>
<organism evidence="20 21">
    <name type="scientific">Gloeothece citriformis (strain PCC 7424)</name>
    <name type="common">Cyanothece sp. (strain PCC 7424)</name>
    <dbReference type="NCBI Taxonomy" id="65393"/>
    <lineage>
        <taxon>Bacteria</taxon>
        <taxon>Bacillati</taxon>
        <taxon>Cyanobacteriota</taxon>
        <taxon>Cyanophyceae</taxon>
        <taxon>Oscillatoriophycideae</taxon>
        <taxon>Chroococcales</taxon>
        <taxon>Aphanothecaceae</taxon>
        <taxon>Gloeothece</taxon>
        <taxon>Gloeothece citriformis</taxon>
    </lineage>
</organism>
<dbReference type="Gene3D" id="1.20.1060.10">
    <property type="entry name" value="Taq DNA Polymerase, Chain T, domain 4"/>
    <property type="match status" value="1"/>
</dbReference>
<dbReference type="SUPFAM" id="SSF88723">
    <property type="entry name" value="PIN domain-like"/>
    <property type="match status" value="1"/>
</dbReference>
<dbReference type="InterPro" id="IPR002562">
    <property type="entry name" value="3'-5'_exonuclease_dom"/>
</dbReference>
<dbReference type="Pfam" id="PF00476">
    <property type="entry name" value="DNA_pol_A"/>
    <property type="match status" value="1"/>
</dbReference>
<dbReference type="InterPro" id="IPR036397">
    <property type="entry name" value="RNaseH_sf"/>
</dbReference>
<keyword evidence="21" id="KW-1185">Reference proteome</keyword>
<evidence type="ECO:0000259" key="19">
    <source>
        <dbReference type="SMART" id="SM00482"/>
    </source>
</evidence>
<evidence type="ECO:0000256" key="12">
    <source>
        <dbReference type="ARBA" id="ARBA00023125"/>
    </source>
</evidence>
<dbReference type="STRING" id="65393.PCC7424_4231"/>
<comment type="similarity">
    <text evidence="1 16">Belongs to the DNA polymerase type-A family.</text>
</comment>
<dbReference type="SUPFAM" id="SSF53098">
    <property type="entry name" value="Ribonuclease H-like"/>
    <property type="match status" value="1"/>
</dbReference>
<dbReference type="SUPFAM" id="SSF56672">
    <property type="entry name" value="DNA/RNA polymerases"/>
    <property type="match status" value="1"/>
</dbReference>
<accession>B7KLM9</accession>
<evidence type="ECO:0000256" key="14">
    <source>
        <dbReference type="ARBA" id="ARBA00049244"/>
    </source>
</evidence>
<evidence type="ECO:0000256" key="15">
    <source>
        <dbReference type="NCBIfam" id="TIGR00593"/>
    </source>
</evidence>
<keyword evidence="5 16" id="KW-0548">Nucleotidyltransferase</keyword>
<dbReference type="eggNOG" id="COG0258">
    <property type="taxonomic scope" value="Bacteria"/>
</dbReference>
<evidence type="ECO:0000313" key="21">
    <source>
        <dbReference type="Proteomes" id="UP000002384"/>
    </source>
</evidence>
<feature type="domain" description="3'-5' exonuclease" evidence="17">
    <location>
        <begin position="352"/>
        <end position="540"/>
    </location>
</feature>
<dbReference type="GO" id="GO:0008409">
    <property type="term" value="F:5'-3' exonuclease activity"/>
    <property type="evidence" value="ECO:0007669"/>
    <property type="project" value="UniProtKB-UniRule"/>
</dbReference>
<evidence type="ECO:0000256" key="3">
    <source>
        <dbReference type="ARBA" id="ARBA00020311"/>
    </source>
</evidence>
<dbReference type="GO" id="GO:0003677">
    <property type="term" value="F:DNA binding"/>
    <property type="evidence" value="ECO:0007669"/>
    <property type="project" value="UniProtKB-UniRule"/>
</dbReference>
<evidence type="ECO:0000256" key="13">
    <source>
        <dbReference type="ARBA" id="ARBA00023204"/>
    </source>
</evidence>
<dbReference type="InterPro" id="IPR012337">
    <property type="entry name" value="RNaseH-like_sf"/>
</dbReference>
<comment type="function">
    <text evidence="16">In addition to polymerase activity, this DNA polymerase exhibits 3'-5' and 5'-3' exonuclease activity.</text>
</comment>
<dbReference type="EMBL" id="CP001291">
    <property type="protein sequence ID" value="ACK72601.1"/>
    <property type="molecule type" value="Genomic_DNA"/>
</dbReference>
<dbReference type="InterPro" id="IPR029060">
    <property type="entry name" value="PIN-like_dom_sf"/>
</dbReference>
<dbReference type="Pfam" id="PF01367">
    <property type="entry name" value="5_3_exonuc"/>
    <property type="match status" value="1"/>
</dbReference>
<protein>
    <recommendedName>
        <fullName evidence="3 15">DNA polymerase I</fullName>
        <ecNumber evidence="2 15">2.7.7.7</ecNumber>
    </recommendedName>
</protein>
<dbReference type="NCBIfam" id="NF004397">
    <property type="entry name" value="PRK05755.1"/>
    <property type="match status" value="1"/>
</dbReference>
<dbReference type="CDD" id="cd09859">
    <property type="entry name" value="PIN_53EXO"/>
    <property type="match status" value="1"/>
</dbReference>
<evidence type="ECO:0000256" key="16">
    <source>
        <dbReference type="RuleBase" id="RU004460"/>
    </source>
</evidence>
<dbReference type="Pfam" id="PF02739">
    <property type="entry name" value="5_3_exonuc_N"/>
    <property type="match status" value="1"/>
</dbReference>
<dbReference type="SMART" id="SM00482">
    <property type="entry name" value="POLAc"/>
    <property type="match status" value="1"/>
</dbReference>
<keyword evidence="8 16" id="KW-0227">DNA damage</keyword>
<gene>
    <name evidence="16" type="primary">polA</name>
    <name evidence="20" type="ordered locus">PCC7424_4231</name>
</gene>
<dbReference type="Proteomes" id="UP000002384">
    <property type="component" value="Chromosome"/>
</dbReference>
<evidence type="ECO:0000256" key="2">
    <source>
        <dbReference type="ARBA" id="ARBA00012417"/>
    </source>
</evidence>
<dbReference type="InterPro" id="IPR002298">
    <property type="entry name" value="DNA_polymerase_A"/>
</dbReference>
<evidence type="ECO:0000256" key="8">
    <source>
        <dbReference type="ARBA" id="ARBA00022763"/>
    </source>
</evidence>
<dbReference type="Pfam" id="PF01612">
    <property type="entry name" value="DNA_pol_A_exo1"/>
    <property type="match status" value="1"/>
</dbReference>
<sequence length="966" mass="108994">MTADTAPLLILIDGHSLAFRAYHAFAHTKQGPLRTSTGIPTSVCFGFLNSLLQVIESQQPQCVIIAFDRKEPSFRHQLDPNYKGDRKETPEEFIPDLENLKLLLSALNLQIVTVAGYEADDILGTLALKASQANYKVKIVTGDRDLFQLVDAQKKISVLYLEKNAFKASSPNGYTEVNPAEVEQKLGVKPNQVVDYKALCGDKSDSIPGILGIGEKTAVTLLKEYGTLEGIYQNLESIKGALKKKLETGEENAKHSRILAQLALDVPVEFDFNTCQLKGFELETIRPLLEKLELKKFIQNINRLQEKFGGVVSLPSQSNESQQLSLFPVSGSDSIEQVNQTESITKLNFIEPQLINTSEKLTQLVKLLKQYTNPAQPVAWDTETTSLEPKDTTLVGIGCCWGEQPTEVAYIPLNHTEGEQLPQEEVLSALSVILESENYPKVFQNTKFDRIVLLNKGIKLAGVVFDTMLASYVLRPELSHKLSDLCERYLENIKALNYRDLEIPKTQTIAHLSLEKVAHYCGMDAYATFMLVPKLIAELKQAPDLYELLLKVEQPLEPVLAEMENTGVCIDTAYLNQLSQQLEQDLQILETKAYEAAGESFNLGSPKQLSEILFEKLGLNKRKSRKLKTGYSTDHATLEKLQGDHPIIDYILEHRTLAKLKSTYVDALPALVHPQTGRVHTDFNQAVTTTGRLSSSNPNLQNIPIRTEFSRQIRKAFITQDDWLLVSADYSQIELRILAHLSQEPVLLEAYQNYQDVHRVTAQLLFDKEVITSEERSIGKTINFGVIYGMGAQRFARSMGLSFQEGKDFIDKYHQKYARVFEYLERVKKEAIAKGFVTTIKGRRRYFEFFDDKLNHLRGEKPENLDLDKLNLNYSDAQLLRAAANAPIQGSSADIIKIAMVQLHEILQHYQARLLLQVHDELVFEIPPDEWEDLQVKIKDTMENAVKLTVPLVVDIRSGKNWMEAK</sequence>
<dbReference type="GO" id="GO:0008408">
    <property type="term" value="F:3'-5' exonuclease activity"/>
    <property type="evidence" value="ECO:0007669"/>
    <property type="project" value="UniProtKB-UniRule"/>
</dbReference>
<evidence type="ECO:0000259" key="18">
    <source>
        <dbReference type="SMART" id="SM00475"/>
    </source>
</evidence>
<dbReference type="GO" id="GO:0006302">
    <property type="term" value="P:double-strand break repair"/>
    <property type="evidence" value="ECO:0007669"/>
    <property type="project" value="TreeGrafter"/>
</dbReference>
<dbReference type="SUPFAM" id="SSF47807">
    <property type="entry name" value="5' to 3' exonuclease, C-terminal subdomain"/>
    <property type="match status" value="1"/>
</dbReference>
<name>B7KLM9_GLOC7</name>
<dbReference type="SMART" id="SM00475">
    <property type="entry name" value="53EXOc"/>
    <property type="match status" value="1"/>
</dbReference>
<dbReference type="InterPro" id="IPR036279">
    <property type="entry name" value="5-3_exonuclease_C_sf"/>
</dbReference>
<dbReference type="InterPro" id="IPR002421">
    <property type="entry name" value="5-3_exonuclease"/>
</dbReference>
<evidence type="ECO:0000256" key="1">
    <source>
        <dbReference type="ARBA" id="ARBA00007705"/>
    </source>
</evidence>
<dbReference type="SMART" id="SM00474">
    <property type="entry name" value="35EXOc"/>
    <property type="match status" value="1"/>
</dbReference>
<evidence type="ECO:0000256" key="5">
    <source>
        <dbReference type="ARBA" id="ARBA00022695"/>
    </source>
</evidence>
<dbReference type="CDD" id="cd06139">
    <property type="entry name" value="DNA_polA_I_Ecoli_like_exo"/>
    <property type="match status" value="1"/>
</dbReference>
<keyword evidence="9 16" id="KW-0378">Hydrolase</keyword>
<dbReference type="OrthoDB" id="9806424at2"/>
<evidence type="ECO:0000256" key="7">
    <source>
        <dbReference type="ARBA" id="ARBA00022722"/>
    </source>
</evidence>
<feature type="domain" description="DNA-directed DNA polymerase family A palm" evidence="19">
    <location>
        <begin position="710"/>
        <end position="930"/>
    </location>
</feature>
<dbReference type="PANTHER" id="PTHR10133:SF27">
    <property type="entry name" value="DNA POLYMERASE NU"/>
    <property type="match status" value="1"/>
</dbReference>
<keyword evidence="10 16" id="KW-0269">Exonuclease</keyword>
<dbReference type="Gene3D" id="3.30.420.10">
    <property type="entry name" value="Ribonuclease H-like superfamily/Ribonuclease H"/>
    <property type="match status" value="1"/>
</dbReference>
<dbReference type="SMART" id="SM00279">
    <property type="entry name" value="HhH2"/>
    <property type="match status" value="1"/>
</dbReference>
<dbReference type="InterPro" id="IPR018320">
    <property type="entry name" value="DNA_polymerase_1"/>
</dbReference>
<dbReference type="InterPro" id="IPR020046">
    <property type="entry name" value="5-3_exonucl_a-hlix_arch_N"/>
</dbReference>
<comment type="catalytic activity">
    <reaction evidence="14 16">
        <text>DNA(n) + a 2'-deoxyribonucleoside 5'-triphosphate = DNA(n+1) + diphosphate</text>
        <dbReference type="Rhea" id="RHEA:22508"/>
        <dbReference type="Rhea" id="RHEA-COMP:17339"/>
        <dbReference type="Rhea" id="RHEA-COMP:17340"/>
        <dbReference type="ChEBI" id="CHEBI:33019"/>
        <dbReference type="ChEBI" id="CHEBI:61560"/>
        <dbReference type="ChEBI" id="CHEBI:173112"/>
        <dbReference type="EC" id="2.7.7.7"/>
    </reaction>
</comment>
<dbReference type="CDD" id="cd08637">
    <property type="entry name" value="DNA_pol_A_pol_I_C"/>
    <property type="match status" value="1"/>
</dbReference>
<dbReference type="NCBIfam" id="TIGR00593">
    <property type="entry name" value="pola"/>
    <property type="match status" value="1"/>
</dbReference>
<evidence type="ECO:0000256" key="9">
    <source>
        <dbReference type="ARBA" id="ARBA00022801"/>
    </source>
</evidence>
<keyword evidence="6 16" id="KW-0235">DNA replication</keyword>
<reference evidence="21" key="1">
    <citation type="journal article" date="2011" name="MBio">
        <title>Novel metabolic attributes of the genus Cyanothece, comprising a group of unicellular nitrogen-fixing Cyanobacteria.</title>
        <authorList>
            <person name="Bandyopadhyay A."/>
            <person name="Elvitigala T."/>
            <person name="Welsh E."/>
            <person name="Stockel J."/>
            <person name="Liberton M."/>
            <person name="Min H."/>
            <person name="Sherman L.A."/>
            <person name="Pakrasi H.B."/>
        </authorList>
    </citation>
    <scope>NUCLEOTIDE SEQUENCE [LARGE SCALE GENOMIC DNA]</scope>
    <source>
        <strain evidence="21">PCC 7424</strain>
    </source>
</reference>
<dbReference type="eggNOG" id="COG0749">
    <property type="taxonomic scope" value="Bacteria"/>
</dbReference>
<dbReference type="FunFam" id="1.20.1060.10:FF:000001">
    <property type="entry name" value="DNA polymerase I"/>
    <property type="match status" value="1"/>
</dbReference>
<dbReference type="KEGG" id="cyc:PCC7424_4231"/>
<proteinExistence type="inferred from homology"/>
<dbReference type="InterPro" id="IPR001098">
    <property type="entry name" value="DNA-dir_DNA_pol_A_palm_dom"/>
</dbReference>
<dbReference type="Gene3D" id="1.10.150.20">
    <property type="entry name" value="5' to 3' exonuclease, C-terminal subdomain"/>
    <property type="match status" value="2"/>
</dbReference>
<evidence type="ECO:0000256" key="4">
    <source>
        <dbReference type="ARBA" id="ARBA00022679"/>
    </source>
</evidence>
<dbReference type="PRINTS" id="PR00868">
    <property type="entry name" value="DNAPOLI"/>
</dbReference>
<keyword evidence="4 16" id="KW-0808">Transferase</keyword>
<dbReference type="FunFam" id="1.10.150.20:FF:000003">
    <property type="entry name" value="DNA polymerase I"/>
    <property type="match status" value="1"/>
</dbReference>
<dbReference type="GO" id="GO:0003887">
    <property type="term" value="F:DNA-directed DNA polymerase activity"/>
    <property type="evidence" value="ECO:0007669"/>
    <property type="project" value="UniProtKB-UniRule"/>
</dbReference>
<dbReference type="InterPro" id="IPR043502">
    <property type="entry name" value="DNA/RNA_pol_sf"/>
</dbReference>
<keyword evidence="12 16" id="KW-0238">DNA-binding</keyword>
<dbReference type="CDD" id="cd09898">
    <property type="entry name" value="H3TH_53EXO"/>
    <property type="match status" value="1"/>
</dbReference>
<dbReference type="InterPro" id="IPR008918">
    <property type="entry name" value="HhH2"/>
</dbReference>
<evidence type="ECO:0000256" key="6">
    <source>
        <dbReference type="ARBA" id="ARBA00022705"/>
    </source>
</evidence>
<dbReference type="AlphaFoldDB" id="B7KLM9"/>
<dbReference type="PANTHER" id="PTHR10133">
    <property type="entry name" value="DNA POLYMERASE I"/>
    <property type="match status" value="1"/>
</dbReference>
<keyword evidence="7" id="KW-0540">Nuclease</keyword>
<dbReference type="HOGENOM" id="CLU_004675_0_0_3"/>
<dbReference type="GO" id="GO:0006261">
    <property type="term" value="P:DNA-templated DNA replication"/>
    <property type="evidence" value="ECO:0007669"/>
    <property type="project" value="UniProtKB-UniRule"/>
</dbReference>
<dbReference type="EC" id="2.7.7.7" evidence="2 15"/>
<evidence type="ECO:0000313" key="20">
    <source>
        <dbReference type="EMBL" id="ACK72601.1"/>
    </source>
</evidence>
<dbReference type="InterPro" id="IPR020045">
    <property type="entry name" value="DNA_polI_H3TH"/>
</dbReference>